<dbReference type="SUPFAM" id="SSF56059">
    <property type="entry name" value="Glutathione synthetase ATP-binding domain-like"/>
    <property type="match status" value="1"/>
</dbReference>
<evidence type="ECO:0000259" key="2">
    <source>
        <dbReference type="Pfam" id="PF14403"/>
    </source>
</evidence>
<dbReference type="Gene3D" id="3.40.50.11290">
    <property type="match status" value="1"/>
</dbReference>
<proteinExistence type="predicted"/>
<dbReference type="RefSeq" id="WP_124944980.1">
    <property type="nucleotide sequence ID" value="NZ_BHVT01000006.1"/>
</dbReference>
<evidence type="ECO:0000313" key="4">
    <source>
        <dbReference type="Proteomes" id="UP000295367"/>
    </source>
</evidence>
<dbReference type="Pfam" id="PF14403">
    <property type="entry name" value="CP_ATPgrasp_2"/>
    <property type="match status" value="1"/>
</dbReference>
<evidence type="ECO:0000259" key="1">
    <source>
        <dbReference type="Pfam" id="PF04168"/>
    </source>
</evidence>
<feature type="domain" description="DUF403" evidence="1">
    <location>
        <begin position="515"/>
        <end position="839"/>
    </location>
</feature>
<dbReference type="PANTHER" id="PTHR34595:SF2">
    <property type="entry name" value="BLR2978 PROTEIN"/>
    <property type="match status" value="1"/>
</dbReference>
<dbReference type="OrthoDB" id="9804079at2"/>
<keyword evidence="4" id="KW-1185">Reference proteome</keyword>
<dbReference type="Proteomes" id="UP000295367">
    <property type="component" value="Unassembled WGS sequence"/>
</dbReference>
<gene>
    <name evidence="3" type="ORF">EDC63_13312</name>
</gene>
<dbReference type="EMBL" id="SMCO01000033">
    <property type="protein sequence ID" value="TCV79282.1"/>
    <property type="molecule type" value="Genomic_DNA"/>
</dbReference>
<dbReference type="Gene3D" id="3.30.1490.270">
    <property type="match status" value="1"/>
</dbReference>
<dbReference type="InterPro" id="IPR007296">
    <property type="entry name" value="DUF403"/>
</dbReference>
<reference evidence="3 4" key="1">
    <citation type="submission" date="2019-03" db="EMBL/GenBank/DDBJ databases">
        <title>Genomic Encyclopedia of Type Strains, Phase IV (KMG-IV): sequencing the most valuable type-strain genomes for metagenomic binning, comparative biology and taxonomic classification.</title>
        <authorList>
            <person name="Goeker M."/>
        </authorList>
    </citation>
    <scope>NUCLEOTIDE SEQUENCE [LARGE SCALE GENOMIC DNA]</scope>
    <source>
        <strain evidence="3 4">DSM 100309</strain>
    </source>
</reference>
<comment type="caution">
    <text evidence="3">The sequence shown here is derived from an EMBL/GenBank/DDBJ whole genome shotgun (WGS) entry which is preliminary data.</text>
</comment>
<protein>
    <submittedName>
        <fullName evidence="3">Putative circularly permuted ATP-grasp superfamily protein</fullName>
    </submittedName>
</protein>
<evidence type="ECO:0000313" key="3">
    <source>
        <dbReference type="EMBL" id="TCV79282.1"/>
    </source>
</evidence>
<dbReference type="PANTHER" id="PTHR34595">
    <property type="entry name" value="BLR5612 PROTEIN"/>
    <property type="match status" value="1"/>
</dbReference>
<sequence>MTSILSENHQIGPDQWYSTAPDSYDEMLGSNGQIRPHWEYLIRALRTLGTTEFERRGAEAAKLLRENGVTYNVYSDPAGKSRPWQLDPVPLLVSSEEWSGIESGLMERAELLNLILADIYGPRELIRKGLLPLELIYNHGGFLRACDQIALRGKHQLVIYAADLARGPDERMWVLGDRTQAPSGAGYALENRVAMTRVLPSLFRDSHVHRLALFFQSLRAGLSAIASPAAGTPRVVVLTPGPFNETFFEHAYLASYLGYPLVQGDDLTVRDGYLWLKSLNGLQRVDVILRRVDDDFCDPLELREDSRLGVPGLLEVVRSGNVAIANPLGSGVLENPGLLAFLPGIAEHFLGRRLRLPSAATWWCGQPKEMDFVLANLHKLVIKPTYRSPGMRPVFGNLLSQQEVAEWRDRIRAHPAFYVGQEQEGFSTMPSLVAGSLEPRHAVLRSFLVARADGYVVMPGGLTRSAPHKDEMLVFNQAGSISKDTWVLASEPELAIDLVVKPTPDQVAASQSGALPSRAADNLFWVGRYAERAEGTIRLLRSTIKKLNGDPDHSVKEYTESLHCLLRSITQLTGTQPGFLGEDAQALLNDPEAELLSVALDDTRIGSLANTLRCLVQTGYAVRDLWSSDTWRVMDDLEEYLLNIKQMVNPTLWQVQDVLDQLVTSLAAFSGMVMENMTRGSGWLFLDMGRRMERGVVLLSLLRTTLAQERAMAVEIMLIEALLETNDNLIYYRQHYRNNMELHALLELLLLDESNPRSLTYQTGRLVEHVAKLPREKSGGRLSLEQRLALEASTALRLVEMDELTAVTDSGARQNLDQLLSRLNYLLGALSEAVTAAYFRHESAPQSLTPLRKK</sequence>
<feature type="domain" description="Circularly permuted ATP-grasp type 2" evidence="2">
    <location>
        <begin position="90"/>
        <end position="466"/>
    </location>
</feature>
<organism evidence="3 4">
    <name type="scientific">Sulfurirhabdus autotrophica</name>
    <dbReference type="NCBI Taxonomy" id="1706046"/>
    <lineage>
        <taxon>Bacteria</taxon>
        <taxon>Pseudomonadati</taxon>
        <taxon>Pseudomonadota</taxon>
        <taxon>Betaproteobacteria</taxon>
        <taxon>Nitrosomonadales</taxon>
        <taxon>Sulfuricellaceae</taxon>
        <taxon>Sulfurirhabdus</taxon>
    </lineage>
</organism>
<dbReference type="InterPro" id="IPR051680">
    <property type="entry name" value="ATP-dep_Glu-Cys_Ligase-2"/>
</dbReference>
<name>A0A4V2W0R9_9PROT</name>
<accession>A0A4V2W0R9</accession>
<dbReference type="AlphaFoldDB" id="A0A4V2W0R9"/>
<dbReference type="Pfam" id="PF04168">
    <property type="entry name" value="Alpha-E"/>
    <property type="match status" value="1"/>
</dbReference>
<dbReference type="InterPro" id="IPR025841">
    <property type="entry name" value="CP_ATPgrasp_2"/>
</dbReference>